<gene>
    <name evidence="1" type="ORF">FZC84_13910</name>
</gene>
<evidence type="ECO:0008006" key="3">
    <source>
        <dbReference type="Google" id="ProtNLM"/>
    </source>
</evidence>
<reference evidence="1 2" key="1">
    <citation type="submission" date="2019-08" db="EMBL/GenBank/DDBJ databases">
        <title>Bacillus genomes from the desert of Cuatro Cienegas, Coahuila.</title>
        <authorList>
            <person name="Olmedo-Alvarez G."/>
        </authorList>
    </citation>
    <scope>NUCLEOTIDE SEQUENCE [LARGE SCALE GENOMIC DNA]</scope>
    <source>
        <strain evidence="1 2">CH128b_4D</strain>
    </source>
</reference>
<name>A0A5D4MA67_9BACI</name>
<dbReference type="AlphaFoldDB" id="A0A5D4MA67"/>
<comment type="caution">
    <text evidence="1">The sequence shown here is derived from an EMBL/GenBank/DDBJ whole genome shotgun (WGS) entry which is preliminary data.</text>
</comment>
<organism evidence="1 2">
    <name type="scientific">Rossellomorea vietnamensis</name>
    <dbReference type="NCBI Taxonomy" id="218284"/>
    <lineage>
        <taxon>Bacteria</taxon>
        <taxon>Bacillati</taxon>
        <taxon>Bacillota</taxon>
        <taxon>Bacilli</taxon>
        <taxon>Bacillales</taxon>
        <taxon>Bacillaceae</taxon>
        <taxon>Rossellomorea</taxon>
    </lineage>
</organism>
<dbReference type="Proteomes" id="UP000325182">
    <property type="component" value="Unassembled WGS sequence"/>
</dbReference>
<protein>
    <recommendedName>
        <fullName evidence="3">Bactofilin</fullName>
    </recommendedName>
</protein>
<evidence type="ECO:0000313" key="2">
    <source>
        <dbReference type="Proteomes" id="UP000325182"/>
    </source>
</evidence>
<dbReference type="RefSeq" id="WP_148954302.1">
    <property type="nucleotide sequence ID" value="NZ_VTEG01000010.1"/>
</dbReference>
<accession>A0A5D4MA67</accession>
<proteinExistence type="predicted"/>
<sequence>MSGERTKRLKVIGEGTYPGGDYEKVKVTGEGKVSGDIRAVETKVTGEAHVKGKAAINQLKVTGQLTIDEELSSNEMNIIGELNVGSSIKANTGTVRGFLNSSGNAELEKLHVKGGVNINGLLNVGELIINLHGAPSKVVEIGGETIKVKSRSFFSRSQTLQAEVIEGDSIYLENTTAKLVRGSNVEIGPGCHIEKVEYRLTFTNRHKTISNAKKI</sequence>
<dbReference type="EMBL" id="VTEG01000010">
    <property type="protein sequence ID" value="TYR98526.1"/>
    <property type="molecule type" value="Genomic_DNA"/>
</dbReference>
<evidence type="ECO:0000313" key="1">
    <source>
        <dbReference type="EMBL" id="TYR98526.1"/>
    </source>
</evidence>